<dbReference type="EMBL" id="CP001878">
    <property type="protein sequence ID" value="ADC49317.1"/>
    <property type="molecule type" value="Genomic_DNA"/>
</dbReference>
<accession>D3FZS5</accession>
<feature type="compositionally biased region" description="Low complexity" evidence="1">
    <location>
        <begin position="39"/>
        <end position="58"/>
    </location>
</feature>
<protein>
    <submittedName>
        <fullName evidence="2">Uncharacterized protein</fullName>
    </submittedName>
</protein>
<keyword evidence="3" id="KW-1185">Reference proteome</keyword>
<name>D3FZS5_ALKPO</name>
<proteinExistence type="predicted"/>
<feature type="region of interest" description="Disordered" evidence="1">
    <location>
        <begin position="34"/>
        <end position="71"/>
    </location>
</feature>
<evidence type="ECO:0000313" key="3">
    <source>
        <dbReference type="Proteomes" id="UP000001544"/>
    </source>
</evidence>
<evidence type="ECO:0000256" key="1">
    <source>
        <dbReference type="SAM" id="MobiDB-lite"/>
    </source>
</evidence>
<dbReference type="AlphaFoldDB" id="D3FZS5"/>
<reference evidence="2 3" key="1">
    <citation type="journal article" date="2011" name="Environ. Microbiol.">
        <title>Genome of alkaliphilic Bacillus pseudofirmus OF4 reveals adaptations that support the ability to grow in an external pH range from 7.5 to 11.4.</title>
        <authorList>
            <person name="Janto B."/>
            <person name="Ahmed A."/>
            <person name="Ito M."/>
            <person name="Liu J."/>
            <person name="Hicks D.B."/>
            <person name="Pagni S."/>
            <person name="Fackelmayer O.J."/>
            <person name="Smith T.A."/>
            <person name="Earl J."/>
            <person name="Elbourne L.D."/>
            <person name="Hassan K."/>
            <person name="Paulsen I.T."/>
            <person name="Kolsto A.B."/>
            <person name="Tourasse N.J."/>
            <person name="Ehrlich G.D."/>
            <person name="Boissy R."/>
            <person name="Ivey D.M."/>
            <person name="Li G."/>
            <person name="Xue Y."/>
            <person name="Ma Y."/>
            <person name="Hu F.Z."/>
            <person name="Krulwich T.A."/>
        </authorList>
    </citation>
    <scope>NUCLEOTIDE SEQUENCE [LARGE SCALE GENOMIC DNA]</scope>
    <source>
        <strain evidence="3">ATCC BAA-2126 / JCM 17055 / OF4</strain>
    </source>
</reference>
<evidence type="ECO:0000313" key="2">
    <source>
        <dbReference type="EMBL" id="ADC49317.1"/>
    </source>
</evidence>
<feature type="compositionally biased region" description="Gly residues" evidence="1">
    <location>
        <begin position="59"/>
        <end position="71"/>
    </location>
</feature>
<gene>
    <name evidence="2" type="ordered locus">BpOF4_06285</name>
</gene>
<dbReference type="KEGG" id="bpf:BpOF4_06285"/>
<sequence>MPVGLIVLFSLALFVILAMTLSYASKRVQIKHAQQHQASSDVPVHSSSSKDNASCGYTGDSGGSSGGGGCD</sequence>
<dbReference type="HOGENOM" id="CLU_2731664_0_0_9"/>
<organism evidence="2 3">
    <name type="scientific">Alkalihalophilus pseudofirmus (strain ATCC BAA-2126 / JCM 17055 / OF4)</name>
    <name type="common">Bacillus pseudofirmus</name>
    <dbReference type="NCBI Taxonomy" id="398511"/>
    <lineage>
        <taxon>Bacteria</taxon>
        <taxon>Bacillati</taxon>
        <taxon>Bacillota</taxon>
        <taxon>Bacilli</taxon>
        <taxon>Bacillales</taxon>
        <taxon>Bacillaceae</taxon>
        <taxon>Alkalihalophilus</taxon>
    </lineage>
</organism>
<dbReference type="Proteomes" id="UP000001544">
    <property type="component" value="Chromosome"/>
</dbReference>
<dbReference type="STRING" id="398511.BpOF4_06285"/>